<sequence length="75" mass="8538">MFKKKKRKRFKRDRFRFPKKDCCPLDVEAIANPLAQATQDKSNNAGANLIDNPDDSDICIETVITERGRGSQKVV</sequence>
<dbReference type="Proteomes" id="UP000535491">
    <property type="component" value="Unassembled WGS sequence"/>
</dbReference>
<dbReference type="EMBL" id="JACEIQ010000009">
    <property type="protein sequence ID" value="MBA4494643.1"/>
    <property type="molecule type" value="Genomic_DNA"/>
</dbReference>
<gene>
    <name evidence="1" type="ORF">H1191_10030</name>
</gene>
<evidence type="ECO:0000313" key="1">
    <source>
        <dbReference type="EMBL" id="MBA4494643.1"/>
    </source>
</evidence>
<accession>A0A7W2A982</accession>
<dbReference type="AlphaFoldDB" id="A0A7W2A982"/>
<evidence type="ECO:0000313" key="2">
    <source>
        <dbReference type="Proteomes" id="UP000535491"/>
    </source>
</evidence>
<proteinExistence type="predicted"/>
<organism evidence="1 2">
    <name type="scientific">Paenactinomyces guangxiensis</name>
    <dbReference type="NCBI Taxonomy" id="1490290"/>
    <lineage>
        <taxon>Bacteria</taxon>
        <taxon>Bacillati</taxon>
        <taxon>Bacillota</taxon>
        <taxon>Bacilli</taxon>
        <taxon>Bacillales</taxon>
        <taxon>Thermoactinomycetaceae</taxon>
        <taxon>Paenactinomyces</taxon>
    </lineage>
</organism>
<keyword evidence="2" id="KW-1185">Reference proteome</keyword>
<protein>
    <submittedName>
        <fullName evidence="1">Uncharacterized protein</fullName>
    </submittedName>
</protein>
<dbReference type="RefSeq" id="WP_181751891.1">
    <property type="nucleotide sequence ID" value="NZ_JACEIQ010000009.1"/>
</dbReference>
<name>A0A7W2A982_9BACL</name>
<comment type="caution">
    <text evidence="1">The sequence shown here is derived from an EMBL/GenBank/DDBJ whole genome shotgun (WGS) entry which is preliminary data.</text>
</comment>
<reference evidence="1 2" key="1">
    <citation type="submission" date="2020-07" db="EMBL/GenBank/DDBJ databases">
        <authorList>
            <person name="Feng H."/>
        </authorList>
    </citation>
    <scope>NUCLEOTIDE SEQUENCE [LARGE SCALE GENOMIC DNA]</scope>
    <source>
        <strain evidence="2">s-10</strain>
    </source>
</reference>